<dbReference type="FunFam" id="3.10.50.30:FF:000001">
    <property type="entry name" value="Transcription elongation factor GreA"/>
    <property type="match status" value="1"/>
</dbReference>
<dbReference type="PANTHER" id="PTHR30437">
    <property type="entry name" value="TRANSCRIPTION ELONGATION FACTOR GREA"/>
    <property type="match status" value="1"/>
</dbReference>
<evidence type="ECO:0000313" key="9">
    <source>
        <dbReference type="Proteomes" id="UP000002588"/>
    </source>
</evidence>
<dbReference type="GO" id="GO:0003677">
    <property type="term" value="F:DNA binding"/>
    <property type="evidence" value="ECO:0007669"/>
    <property type="project" value="UniProtKB-UniRule"/>
</dbReference>
<dbReference type="Pfam" id="PF03449">
    <property type="entry name" value="GreA_GreB_N"/>
    <property type="match status" value="1"/>
</dbReference>
<keyword evidence="8" id="KW-0648">Protein biosynthesis</keyword>
<dbReference type="InterPro" id="IPR023459">
    <property type="entry name" value="Tscrpt_elong_fac_GreA/B_fam"/>
</dbReference>
<evidence type="ECO:0000256" key="2">
    <source>
        <dbReference type="ARBA" id="ARBA00023125"/>
    </source>
</evidence>
<dbReference type="eggNOG" id="COG0782">
    <property type="taxonomic scope" value="Bacteria"/>
</dbReference>
<evidence type="ECO:0000256" key="4">
    <source>
        <dbReference type="HAMAP-Rule" id="MF_00930"/>
    </source>
</evidence>
<evidence type="ECO:0000313" key="8">
    <source>
        <dbReference type="EMBL" id="CAL94041.1"/>
    </source>
</evidence>
<dbReference type="HAMAP" id="MF_00105">
    <property type="entry name" value="GreA_GreB"/>
    <property type="match status" value="1"/>
</dbReference>
<dbReference type="InterPro" id="IPR001437">
    <property type="entry name" value="Tscrpt_elong_fac_GreA/B_C"/>
</dbReference>
<organism evidence="8 9">
    <name type="scientific">Azoarcus sp. (strain BH72)</name>
    <dbReference type="NCBI Taxonomy" id="418699"/>
    <lineage>
        <taxon>Bacteria</taxon>
        <taxon>Pseudomonadati</taxon>
        <taxon>Pseudomonadota</taxon>
        <taxon>Betaproteobacteria</taxon>
        <taxon>Rhodocyclales</taxon>
        <taxon>Zoogloeaceae</taxon>
        <taxon>Azoarcus</taxon>
    </lineage>
</organism>
<dbReference type="KEGG" id="azo:azo1424"/>
<protein>
    <recommendedName>
        <fullName evidence="4">Transcription elongation factor GreB</fullName>
    </recommendedName>
    <alternativeName>
        <fullName evidence="4">Transcript cleavage factor GreB</fullName>
    </alternativeName>
</protein>
<name>A1K5D6_AZOSB</name>
<proteinExistence type="inferred from homology"/>
<dbReference type="GO" id="GO:0070063">
    <property type="term" value="F:RNA polymerase binding"/>
    <property type="evidence" value="ECO:0007669"/>
    <property type="project" value="InterPro"/>
</dbReference>
<comment type="similarity">
    <text evidence="4">Belongs to the GreA/GreB family. GreB subfamily.</text>
</comment>
<dbReference type="HOGENOM" id="CLU_101379_3_0_4"/>
<dbReference type="HAMAP" id="MF_00930">
    <property type="entry name" value="GreB"/>
    <property type="match status" value="1"/>
</dbReference>
<dbReference type="InterPro" id="IPR028624">
    <property type="entry name" value="Tscrpt_elong_fac_GreA/B"/>
</dbReference>
<reference evidence="8 9" key="1">
    <citation type="journal article" date="2006" name="Nat. Biotechnol.">
        <title>Complete genome of the mutualistic, N2-fixing grass endophyte Azoarcus sp. strain BH72.</title>
        <authorList>
            <person name="Krause A."/>
            <person name="Ramakumar A."/>
            <person name="Bartels D."/>
            <person name="Battistoni F."/>
            <person name="Bekel T."/>
            <person name="Boch J."/>
            <person name="Boehm M."/>
            <person name="Friedrich F."/>
            <person name="Hurek T."/>
            <person name="Krause L."/>
            <person name="Linke B."/>
            <person name="McHardy A.C."/>
            <person name="Sarkar A."/>
            <person name="Schneiker S."/>
            <person name="Syed A.A."/>
            <person name="Thauer R."/>
            <person name="Vorhoelter F.-J."/>
            <person name="Weidner S."/>
            <person name="Puehler A."/>
            <person name="Reinhold-Hurek B."/>
            <person name="Kaiser O."/>
            <person name="Goesmann A."/>
        </authorList>
    </citation>
    <scope>NUCLEOTIDE SEQUENCE [LARGE SCALE GENOMIC DNA]</scope>
    <source>
        <strain evidence="8 9">BH72</strain>
    </source>
</reference>
<dbReference type="Gene3D" id="1.10.287.180">
    <property type="entry name" value="Transcription elongation factor, GreA/GreB, N-terminal domain"/>
    <property type="match status" value="1"/>
</dbReference>
<dbReference type="EMBL" id="AM406670">
    <property type="protein sequence ID" value="CAL94041.1"/>
    <property type="molecule type" value="Genomic_DNA"/>
</dbReference>
<dbReference type="AlphaFoldDB" id="A1K5D6"/>
<dbReference type="GO" id="GO:0006354">
    <property type="term" value="P:DNA-templated transcription elongation"/>
    <property type="evidence" value="ECO:0007669"/>
    <property type="project" value="TreeGrafter"/>
</dbReference>
<dbReference type="Proteomes" id="UP000002588">
    <property type="component" value="Chromosome"/>
</dbReference>
<dbReference type="InterPro" id="IPR036953">
    <property type="entry name" value="GreA/GreB_C_sf"/>
</dbReference>
<evidence type="ECO:0000256" key="3">
    <source>
        <dbReference type="ARBA" id="ARBA00023163"/>
    </source>
</evidence>
<feature type="domain" description="Transcription elongation factor GreA/GreB C-terminal" evidence="6">
    <location>
        <begin position="147"/>
        <end position="221"/>
    </location>
</feature>
<dbReference type="GO" id="GO:0003746">
    <property type="term" value="F:translation elongation factor activity"/>
    <property type="evidence" value="ECO:0007669"/>
    <property type="project" value="UniProtKB-KW"/>
</dbReference>
<dbReference type="Pfam" id="PF01272">
    <property type="entry name" value="GreA_GreB"/>
    <property type="match status" value="1"/>
</dbReference>
<dbReference type="InterPro" id="IPR018151">
    <property type="entry name" value="TF_GreA/GreB_CS"/>
</dbReference>
<dbReference type="PROSITE" id="PS00830">
    <property type="entry name" value="GREAB_2"/>
    <property type="match status" value="1"/>
</dbReference>
<dbReference type="PANTHER" id="PTHR30437:SF6">
    <property type="entry name" value="TRANSCRIPTION ELONGATION FACTOR GREB"/>
    <property type="match status" value="1"/>
</dbReference>
<dbReference type="Gene3D" id="3.10.50.30">
    <property type="entry name" value="Transcription elongation factor, GreA/GreB, C-terminal domain"/>
    <property type="match status" value="1"/>
</dbReference>
<sequence>MVCAGPPNDNFTGMAYRVCGARRLQSCHNWSIESAETQVNKAFVKEGEGQDDDEELSPSLRLPPGSKNYMTRRGYDALRTELDQLVRVERPKLVETVAWAAGNGDRSENGDYIYGKKRLREIDRRIRFLIKRIESAEVVDPERQENVDQVFFGATVTITDADGEDEQTWQIVGVDEANASEGRISWISPLARALLKVKLGETVRFMSPAGPREIEVVDIRYV</sequence>
<dbReference type="NCBIfam" id="NF002506">
    <property type="entry name" value="PRK01885.1"/>
    <property type="match status" value="1"/>
</dbReference>
<dbReference type="SUPFAM" id="SSF46557">
    <property type="entry name" value="GreA transcript cleavage protein, N-terminal domain"/>
    <property type="match status" value="1"/>
</dbReference>
<feature type="region of interest" description="Disordered" evidence="5">
    <location>
        <begin position="46"/>
        <end position="65"/>
    </location>
</feature>
<evidence type="ECO:0000256" key="1">
    <source>
        <dbReference type="ARBA" id="ARBA00023015"/>
    </source>
</evidence>
<feature type="domain" description="Transcription elongation factor GreA/GreB N-terminal" evidence="7">
    <location>
        <begin position="68"/>
        <end position="138"/>
    </location>
</feature>
<accession>A1K5D6</accession>
<dbReference type="FunFam" id="1.10.287.180:FF:000001">
    <property type="entry name" value="Transcription elongation factor GreA"/>
    <property type="match status" value="1"/>
</dbReference>
<dbReference type="InterPro" id="IPR006358">
    <property type="entry name" value="Tscrpt_elong_fac_GreB"/>
</dbReference>
<keyword evidence="1 4" id="KW-0805">Transcription regulation</keyword>
<evidence type="ECO:0000256" key="5">
    <source>
        <dbReference type="SAM" id="MobiDB-lite"/>
    </source>
</evidence>
<dbReference type="GO" id="GO:0032784">
    <property type="term" value="P:regulation of DNA-templated transcription elongation"/>
    <property type="evidence" value="ECO:0007669"/>
    <property type="project" value="UniProtKB-UniRule"/>
</dbReference>
<dbReference type="InterPro" id="IPR036805">
    <property type="entry name" value="Tscrpt_elong_fac_GreA/B_N_sf"/>
</dbReference>
<keyword evidence="8" id="KW-0251">Elongation factor</keyword>
<keyword evidence="2 4" id="KW-0238">DNA-binding</keyword>
<evidence type="ECO:0000259" key="6">
    <source>
        <dbReference type="Pfam" id="PF01272"/>
    </source>
</evidence>
<gene>
    <name evidence="4 8" type="primary">greB</name>
    <name evidence="8" type="ordered locus">azo1424</name>
</gene>
<keyword evidence="3 4" id="KW-0804">Transcription</keyword>
<dbReference type="SUPFAM" id="SSF54534">
    <property type="entry name" value="FKBP-like"/>
    <property type="match status" value="1"/>
</dbReference>
<comment type="function">
    <text evidence="4">Necessary for efficient RNA polymerase transcription elongation past template-encoded arresting sites. The arresting sites in DNA have the property of trapping a certain fraction of elongating RNA polymerases that pass through, resulting in locked ternary complexes. Cleavage of the nascent transcript by cleavage factors such as GreA or GreB allows the resumption of elongation from the new 3'terminus. GreB releases sequences of up to 9 nucleotides in length.</text>
</comment>
<keyword evidence="9" id="KW-1185">Reference proteome</keyword>
<dbReference type="PROSITE" id="PS00829">
    <property type="entry name" value="GREAB_1"/>
    <property type="match status" value="1"/>
</dbReference>
<dbReference type="NCBIfam" id="TIGR01461">
    <property type="entry name" value="greB"/>
    <property type="match status" value="1"/>
</dbReference>
<dbReference type="STRING" id="62928.azo1424"/>
<dbReference type="InterPro" id="IPR022691">
    <property type="entry name" value="Tscrpt_elong_fac_GreA/B_N"/>
</dbReference>
<evidence type="ECO:0000259" key="7">
    <source>
        <dbReference type="Pfam" id="PF03449"/>
    </source>
</evidence>